<dbReference type="Proteomes" id="UP001301958">
    <property type="component" value="Unassembled WGS sequence"/>
</dbReference>
<comment type="caution">
    <text evidence="3">The sequence shown here is derived from an EMBL/GenBank/DDBJ whole genome shotgun (WGS) entry which is preliminary data.</text>
</comment>
<dbReference type="AlphaFoldDB" id="A0AAN7GZG7"/>
<name>A0AAN7GZG7_9PEZI</name>
<feature type="compositionally biased region" description="Low complexity" evidence="2">
    <location>
        <begin position="18"/>
        <end position="30"/>
    </location>
</feature>
<proteinExistence type="predicted"/>
<accession>A0AAN7GZG7</accession>
<evidence type="ECO:0000256" key="2">
    <source>
        <dbReference type="SAM" id="MobiDB-lite"/>
    </source>
</evidence>
<feature type="compositionally biased region" description="Polar residues" evidence="2">
    <location>
        <begin position="1"/>
        <end position="10"/>
    </location>
</feature>
<dbReference type="EMBL" id="MU865361">
    <property type="protein sequence ID" value="KAK4225710.1"/>
    <property type="molecule type" value="Genomic_DNA"/>
</dbReference>
<keyword evidence="4" id="KW-1185">Reference proteome</keyword>
<sequence length="397" mass="44350">MDQHRNSSPLSALDNHQSRSSNSSDRVISSQPPSIVSFYQHTQDHGMKQAKKRRIADVDSSDMMSSTKTSDKTGSSAQQPVQHKMITTNKQEALLKEKLVTLRNQATASDVIIKRLKKENSEKSHEILQHLETISVMRTQSKKPTDKTNASNVNRNSHQDAVNSKLSSELKLMKENFAKLESTNKAISDARGVFRQNWMRATVELAKVREGLASEKTAANAALNQANDENKTLKTETGKLLNDNKALKTETGKLLNENSVLELQLAKLRNDNTAIDKANDENKALKTETGKLLNENVALKLQLSRLQNENTSLKDDVTSLTQTVAQAACHNLSMERQKNKLLEDITTVESEKAALIKHFQTIKEQAARCVATIKVNNDVLKQGIDDLRMTLETRRTD</sequence>
<gene>
    <name evidence="3" type="ORF">QBC38DRAFT_530341</name>
</gene>
<feature type="compositionally biased region" description="Low complexity" evidence="2">
    <location>
        <begin position="61"/>
        <end position="76"/>
    </location>
</feature>
<protein>
    <submittedName>
        <fullName evidence="3">Uncharacterized protein</fullName>
    </submittedName>
</protein>
<feature type="coiled-coil region" evidence="1">
    <location>
        <begin position="209"/>
        <end position="243"/>
    </location>
</feature>
<keyword evidence="1" id="KW-0175">Coiled coil</keyword>
<feature type="compositionally biased region" description="Polar residues" evidence="2">
    <location>
        <begin position="147"/>
        <end position="162"/>
    </location>
</feature>
<feature type="region of interest" description="Disordered" evidence="2">
    <location>
        <begin position="1"/>
        <end position="81"/>
    </location>
</feature>
<reference evidence="3" key="1">
    <citation type="journal article" date="2023" name="Mol. Phylogenet. Evol.">
        <title>Genome-scale phylogeny and comparative genomics of the fungal order Sordariales.</title>
        <authorList>
            <person name="Hensen N."/>
            <person name="Bonometti L."/>
            <person name="Westerberg I."/>
            <person name="Brannstrom I.O."/>
            <person name="Guillou S."/>
            <person name="Cros-Aarteil S."/>
            <person name="Calhoun S."/>
            <person name="Haridas S."/>
            <person name="Kuo A."/>
            <person name="Mondo S."/>
            <person name="Pangilinan J."/>
            <person name="Riley R."/>
            <person name="LaButti K."/>
            <person name="Andreopoulos B."/>
            <person name="Lipzen A."/>
            <person name="Chen C."/>
            <person name="Yan M."/>
            <person name="Daum C."/>
            <person name="Ng V."/>
            <person name="Clum A."/>
            <person name="Steindorff A."/>
            <person name="Ohm R.A."/>
            <person name="Martin F."/>
            <person name="Silar P."/>
            <person name="Natvig D.O."/>
            <person name="Lalanne C."/>
            <person name="Gautier V."/>
            <person name="Ament-Velasquez S.L."/>
            <person name="Kruys A."/>
            <person name="Hutchinson M.I."/>
            <person name="Powell A.J."/>
            <person name="Barry K."/>
            <person name="Miller A.N."/>
            <person name="Grigoriev I.V."/>
            <person name="Debuchy R."/>
            <person name="Gladieux P."/>
            <person name="Hiltunen Thoren M."/>
            <person name="Johannesson H."/>
        </authorList>
    </citation>
    <scope>NUCLEOTIDE SEQUENCE</scope>
    <source>
        <strain evidence="3">CBS 990.96</strain>
    </source>
</reference>
<evidence type="ECO:0000313" key="3">
    <source>
        <dbReference type="EMBL" id="KAK4225710.1"/>
    </source>
</evidence>
<reference evidence="3" key="2">
    <citation type="submission" date="2023-05" db="EMBL/GenBank/DDBJ databases">
        <authorList>
            <consortium name="Lawrence Berkeley National Laboratory"/>
            <person name="Steindorff A."/>
            <person name="Hensen N."/>
            <person name="Bonometti L."/>
            <person name="Westerberg I."/>
            <person name="Brannstrom I.O."/>
            <person name="Guillou S."/>
            <person name="Cros-Aarteil S."/>
            <person name="Calhoun S."/>
            <person name="Haridas S."/>
            <person name="Kuo A."/>
            <person name="Mondo S."/>
            <person name="Pangilinan J."/>
            <person name="Riley R."/>
            <person name="Labutti K."/>
            <person name="Andreopoulos B."/>
            <person name="Lipzen A."/>
            <person name="Chen C."/>
            <person name="Yanf M."/>
            <person name="Daum C."/>
            <person name="Ng V."/>
            <person name="Clum A."/>
            <person name="Ohm R."/>
            <person name="Martin F."/>
            <person name="Silar P."/>
            <person name="Natvig D."/>
            <person name="Lalanne C."/>
            <person name="Gautier V."/>
            <person name="Ament-Velasquez S.L."/>
            <person name="Kruys A."/>
            <person name="Hutchinson M.I."/>
            <person name="Powell A.J."/>
            <person name="Barry K."/>
            <person name="Miller A.N."/>
            <person name="Grigoriev I.V."/>
            <person name="Debuchy R."/>
            <person name="Gladieux P."/>
            <person name="Thoren M.H."/>
            <person name="Johannesson H."/>
        </authorList>
    </citation>
    <scope>NUCLEOTIDE SEQUENCE</scope>
    <source>
        <strain evidence="3">CBS 990.96</strain>
    </source>
</reference>
<feature type="coiled-coil region" evidence="1">
    <location>
        <begin position="268"/>
        <end position="351"/>
    </location>
</feature>
<evidence type="ECO:0000256" key="1">
    <source>
        <dbReference type="SAM" id="Coils"/>
    </source>
</evidence>
<organism evidence="3 4">
    <name type="scientific">Podospora fimiseda</name>
    <dbReference type="NCBI Taxonomy" id="252190"/>
    <lineage>
        <taxon>Eukaryota</taxon>
        <taxon>Fungi</taxon>
        <taxon>Dikarya</taxon>
        <taxon>Ascomycota</taxon>
        <taxon>Pezizomycotina</taxon>
        <taxon>Sordariomycetes</taxon>
        <taxon>Sordariomycetidae</taxon>
        <taxon>Sordariales</taxon>
        <taxon>Podosporaceae</taxon>
        <taxon>Podospora</taxon>
    </lineage>
</organism>
<evidence type="ECO:0000313" key="4">
    <source>
        <dbReference type="Proteomes" id="UP001301958"/>
    </source>
</evidence>
<feature type="region of interest" description="Disordered" evidence="2">
    <location>
        <begin position="137"/>
        <end position="162"/>
    </location>
</feature>
<feature type="compositionally biased region" description="Polar residues" evidence="2">
    <location>
        <begin position="31"/>
        <end position="41"/>
    </location>
</feature>